<dbReference type="Proteomes" id="UP000034687">
    <property type="component" value="Unassembled WGS sequence"/>
</dbReference>
<gene>
    <name evidence="9" type="ORF">UT72_C0009G0015</name>
</gene>
<dbReference type="GO" id="GO:0015934">
    <property type="term" value="C:large ribosomal subunit"/>
    <property type="evidence" value="ECO:0007669"/>
    <property type="project" value="InterPro"/>
</dbReference>
<dbReference type="GO" id="GO:0003723">
    <property type="term" value="F:RNA binding"/>
    <property type="evidence" value="ECO:0007669"/>
    <property type="project" value="InterPro"/>
</dbReference>
<dbReference type="InterPro" id="IPR008991">
    <property type="entry name" value="Translation_prot_SH3-like_sf"/>
</dbReference>
<dbReference type="Gene3D" id="2.30.30.30">
    <property type="match status" value="1"/>
</dbReference>
<dbReference type="InterPro" id="IPR002171">
    <property type="entry name" value="Ribosomal_uL2"/>
</dbReference>
<dbReference type="NCBIfam" id="TIGR01171">
    <property type="entry name" value="rplB_bact"/>
    <property type="match status" value="1"/>
</dbReference>
<comment type="caution">
    <text evidence="9">The sequence shown here is derived from an EMBL/GenBank/DDBJ whole genome shotgun (WGS) entry which is preliminary data.</text>
</comment>
<evidence type="ECO:0000256" key="6">
    <source>
        <dbReference type="SAM" id="MobiDB-lite"/>
    </source>
</evidence>
<dbReference type="GO" id="GO:0016740">
    <property type="term" value="F:transferase activity"/>
    <property type="evidence" value="ECO:0007669"/>
    <property type="project" value="InterPro"/>
</dbReference>
<dbReference type="GO" id="GO:0003735">
    <property type="term" value="F:structural constituent of ribosome"/>
    <property type="evidence" value="ECO:0007669"/>
    <property type="project" value="InterPro"/>
</dbReference>
<evidence type="ECO:0000259" key="8">
    <source>
        <dbReference type="SMART" id="SM01383"/>
    </source>
</evidence>
<dbReference type="FunFam" id="2.30.30.30:FF:000001">
    <property type="entry name" value="50S ribosomal protein L2"/>
    <property type="match status" value="1"/>
</dbReference>
<dbReference type="SUPFAM" id="SSF50104">
    <property type="entry name" value="Translation proteins SH3-like domain"/>
    <property type="match status" value="1"/>
</dbReference>
<dbReference type="SMART" id="SM01383">
    <property type="entry name" value="Ribosomal_L2"/>
    <property type="match status" value="1"/>
</dbReference>
<dbReference type="InterPro" id="IPR014722">
    <property type="entry name" value="Rib_uL2_dom2"/>
</dbReference>
<dbReference type="Pfam" id="PF03947">
    <property type="entry name" value="Ribosomal_L2_C"/>
    <property type="match status" value="1"/>
</dbReference>
<dbReference type="EMBL" id="LBXW01000009">
    <property type="protein sequence ID" value="KKR39381.1"/>
    <property type="molecule type" value="Genomic_DNA"/>
</dbReference>
<dbReference type="PATRIC" id="fig|1618575.3.peg.148"/>
<dbReference type="AlphaFoldDB" id="A0A0G0QPU4"/>
<evidence type="ECO:0000256" key="1">
    <source>
        <dbReference type="ARBA" id="ARBA00005636"/>
    </source>
</evidence>
<protein>
    <recommendedName>
        <fullName evidence="4">Large ribosomal subunit protein uL2</fullName>
    </recommendedName>
    <alternativeName>
        <fullName evidence="5">50S ribosomal protein L2</fullName>
    </alternativeName>
</protein>
<evidence type="ECO:0000256" key="4">
    <source>
        <dbReference type="ARBA" id="ARBA00035242"/>
    </source>
</evidence>
<proteinExistence type="inferred from homology"/>
<evidence type="ECO:0000256" key="2">
    <source>
        <dbReference type="ARBA" id="ARBA00022980"/>
    </source>
</evidence>
<dbReference type="PIRSF" id="PIRSF002158">
    <property type="entry name" value="Ribosomal_L2"/>
    <property type="match status" value="1"/>
</dbReference>
<reference evidence="9 10" key="1">
    <citation type="journal article" date="2015" name="Nature">
        <title>rRNA introns, odd ribosomes, and small enigmatic genomes across a large radiation of phyla.</title>
        <authorList>
            <person name="Brown C.T."/>
            <person name="Hug L.A."/>
            <person name="Thomas B.C."/>
            <person name="Sharon I."/>
            <person name="Castelle C.J."/>
            <person name="Singh A."/>
            <person name="Wilkins M.J."/>
            <person name="Williams K.H."/>
            <person name="Banfield J.F."/>
        </authorList>
    </citation>
    <scope>NUCLEOTIDE SEQUENCE [LARGE SCALE GENOMIC DNA]</scope>
</reference>
<dbReference type="SUPFAM" id="SSF50249">
    <property type="entry name" value="Nucleic acid-binding proteins"/>
    <property type="match status" value="1"/>
</dbReference>
<dbReference type="InterPro" id="IPR005880">
    <property type="entry name" value="Ribosomal_uL2_bac/org-type"/>
</dbReference>
<dbReference type="FunFam" id="4.10.950.10:FF:000001">
    <property type="entry name" value="50S ribosomal protein L2"/>
    <property type="match status" value="1"/>
</dbReference>
<keyword evidence="3" id="KW-0687">Ribonucleoprotein</keyword>
<dbReference type="InterPro" id="IPR022669">
    <property type="entry name" value="Ribosomal_uL2_C"/>
</dbReference>
<feature type="domain" description="Large ribosomal subunit protein uL2 RNA-binding" evidence="8">
    <location>
        <begin position="12"/>
        <end position="87"/>
    </location>
</feature>
<dbReference type="SMART" id="SM01382">
    <property type="entry name" value="Ribosomal_L2_C"/>
    <property type="match status" value="1"/>
</dbReference>
<dbReference type="PANTHER" id="PTHR13691:SF5">
    <property type="entry name" value="LARGE RIBOSOMAL SUBUNIT PROTEIN UL2M"/>
    <property type="match status" value="1"/>
</dbReference>
<dbReference type="InterPro" id="IPR014726">
    <property type="entry name" value="Ribosomal_uL2_dom3"/>
</dbReference>
<sequence>MNLKSILPKNSGRSKGTVTVRHQGGRQKRFLREIDFKRDKKDVWGKVESIEYDPNRSCEIALVIYEDGERRYILAPDGLAVGAKVISSAQAPIEKGNVLPLGKIPVGTQIHNLEITPGKGGQMVKSAGSVATLQGKEENLPSGKAGYVLVKLPSGEIRRFKPACLATIGQLGRIEKKTERLGLAGRKRRMGIRPTVRGVAMHPNAHPHGGGEGRSSVGLKYPKTPWGKPAVGKTRRKRKYSDHLIVEGRKLGPHH</sequence>
<evidence type="ECO:0000259" key="7">
    <source>
        <dbReference type="SMART" id="SM01382"/>
    </source>
</evidence>
<evidence type="ECO:0000256" key="3">
    <source>
        <dbReference type="ARBA" id="ARBA00023274"/>
    </source>
</evidence>
<dbReference type="Gene3D" id="4.10.950.10">
    <property type="entry name" value="Ribosomal protein L2, domain 3"/>
    <property type="match status" value="1"/>
</dbReference>
<evidence type="ECO:0000256" key="5">
    <source>
        <dbReference type="ARBA" id="ARBA00035459"/>
    </source>
</evidence>
<comment type="similarity">
    <text evidence="1">Belongs to the universal ribosomal protein uL2 family.</text>
</comment>
<organism evidence="9 10">
    <name type="scientific">Candidatus Woesebacteria bacterium GW2011_GWB1_40_101</name>
    <dbReference type="NCBI Taxonomy" id="1618575"/>
    <lineage>
        <taxon>Bacteria</taxon>
        <taxon>Candidatus Woeseibacteriota</taxon>
    </lineage>
</organism>
<dbReference type="Pfam" id="PF00181">
    <property type="entry name" value="Ribosomal_L2_N"/>
    <property type="match status" value="1"/>
</dbReference>
<dbReference type="PANTHER" id="PTHR13691">
    <property type="entry name" value="RIBOSOMAL PROTEIN L2"/>
    <property type="match status" value="1"/>
</dbReference>
<feature type="region of interest" description="Disordered" evidence="6">
    <location>
        <begin position="199"/>
        <end position="255"/>
    </location>
</feature>
<feature type="compositionally biased region" description="Basic and acidic residues" evidence="6">
    <location>
        <begin position="241"/>
        <end position="255"/>
    </location>
</feature>
<evidence type="ECO:0000313" key="10">
    <source>
        <dbReference type="Proteomes" id="UP000034687"/>
    </source>
</evidence>
<keyword evidence="2 9" id="KW-0689">Ribosomal protein</keyword>
<accession>A0A0G0QPU4</accession>
<feature type="domain" description="Large ribosomal subunit protein uL2 C-terminal" evidence="7">
    <location>
        <begin position="93"/>
        <end position="229"/>
    </location>
</feature>
<dbReference type="InterPro" id="IPR022666">
    <property type="entry name" value="Ribosomal_uL2_RNA-bd_dom"/>
</dbReference>
<dbReference type="Gene3D" id="2.40.50.140">
    <property type="entry name" value="Nucleic acid-binding proteins"/>
    <property type="match status" value="1"/>
</dbReference>
<dbReference type="GO" id="GO:0002181">
    <property type="term" value="P:cytoplasmic translation"/>
    <property type="evidence" value="ECO:0007669"/>
    <property type="project" value="TreeGrafter"/>
</dbReference>
<name>A0A0G0QPU4_9BACT</name>
<evidence type="ECO:0000313" key="9">
    <source>
        <dbReference type="EMBL" id="KKR39381.1"/>
    </source>
</evidence>
<dbReference type="InterPro" id="IPR012340">
    <property type="entry name" value="NA-bd_OB-fold"/>
</dbReference>